<dbReference type="EMBL" id="JBHSJG010000034">
    <property type="protein sequence ID" value="MFC4987875.1"/>
    <property type="molecule type" value="Genomic_DNA"/>
</dbReference>
<evidence type="ECO:0000313" key="3">
    <source>
        <dbReference type="Proteomes" id="UP001595925"/>
    </source>
</evidence>
<feature type="region of interest" description="Disordered" evidence="1">
    <location>
        <begin position="1"/>
        <end position="39"/>
    </location>
</feature>
<comment type="caution">
    <text evidence="2">The sequence shown here is derived from an EMBL/GenBank/DDBJ whole genome shotgun (WGS) entry which is preliminary data.</text>
</comment>
<reference evidence="2 3" key="1">
    <citation type="journal article" date="2019" name="Int. J. Syst. Evol. Microbiol.">
        <title>The Global Catalogue of Microorganisms (GCM) 10K type strain sequencing project: providing services to taxonomists for standard genome sequencing and annotation.</title>
        <authorList>
            <consortium name="The Broad Institute Genomics Platform"/>
            <consortium name="The Broad Institute Genome Sequencing Center for Infectious Disease"/>
            <person name="Wu L."/>
            <person name="Ma J."/>
        </authorList>
    </citation>
    <scope>NUCLEOTIDE SEQUENCE [LARGE SCALE GENOMIC DNA]</scope>
    <source>
        <strain evidence="2 3">CGMCC 1.15824</strain>
    </source>
</reference>
<protein>
    <submittedName>
        <fullName evidence="2">DUF4112 domain-containing protein</fullName>
    </submittedName>
</protein>
<evidence type="ECO:0000313" key="2">
    <source>
        <dbReference type="EMBL" id="MFC4987875.1"/>
    </source>
</evidence>
<dbReference type="PANTHER" id="PTHR35519">
    <property type="entry name" value="MEMBRANE PROTEINS"/>
    <property type="match status" value="1"/>
</dbReference>
<proteinExistence type="predicted"/>
<accession>A0ABD5QDT6</accession>
<evidence type="ECO:0000256" key="1">
    <source>
        <dbReference type="SAM" id="MobiDB-lite"/>
    </source>
</evidence>
<dbReference type="Pfam" id="PF13430">
    <property type="entry name" value="DUF4112"/>
    <property type="match status" value="1"/>
</dbReference>
<dbReference type="AlphaFoldDB" id="A0ABD5QDT6"/>
<name>A0ABD5QDT6_9EURY</name>
<dbReference type="PANTHER" id="PTHR35519:SF2">
    <property type="entry name" value="PH DOMAIN PROTEIN"/>
    <property type="match status" value="1"/>
</dbReference>
<feature type="compositionally biased region" description="Basic and acidic residues" evidence="1">
    <location>
        <begin position="1"/>
        <end position="10"/>
    </location>
</feature>
<sequence>MVTNEDDRSSSDSTDPTDADDDDPFVGGETEDQAVNASAKEEAALQRVRRVSTLLDEAFRVPGTNYRIGIDPLIGILPGAGDAVTTVLSLYPVLEAYRLGVSRGTLAKMVARVAIDGVTGSIPVLGTLFDAVWKANKWNVRTVEQHLQQK</sequence>
<dbReference type="RefSeq" id="WP_224829907.1">
    <property type="nucleotide sequence ID" value="NZ_JAIVEF010000031.1"/>
</dbReference>
<gene>
    <name evidence="2" type="ORF">ACFPFO_08935</name>
</gene>
<feature type="compositionally biased region" description="Acidic residues" evidence="1">
    <location>
        <begin position="15"/>
        <end position="32"/>
    </location>
</feature>
<keyword evidence="3" id="KW-1185">Reference proteome</keyword>
<dbReference type="InterPro" id="IPR025187">
    <property type="entry name" value="DUF4112"/>
</dbReference>
<dbReference type="Proteomes" id="UP001595925">
    <property type="component" value="Unassembled WGS sequence"/>
</dbReference>
<organism evidence="2 3">
    <name type="scientific">Saliphagus infecundisoli</name>
    <dbReference type="NCBI Taxonomy" id="1849069"/>
    <lineage>
        <taxon>Archaea</taxon>
        <taxon>Methanobacteriati</taxon>
        <taxon>Methanobacteriota</taxon>
        <taxon>Stenosarchaea group</taxon>
        <taxon>Halobacteria</taxon>
        <taxon>Halobacteriales</taxon>
        <taxon>Natrialbaceae</taxon>
        <taxon>Saliphagus</taxon>
    </lineage>
</organism>